<feature type="region of interest" description="Disordered" evidence="1">
    <location>
        <begin position="290"/>
        <end position="362"/>
    </location>
</feature>
<dbReference type="OrthoDB" id="8743055at2"/>
<keyword evidence="4" id="KW-1185">Reference proteome</keyword>
<dbReference type="Pfam" id="PF01963">
    <property type="entry name" value="TraB_PrgY_gumN"/>
    <property type="match status" value="1"/>
</dbReference>
<feature type="compositionally biased region" description="Gly residues" evidence="1">
    <location>
        <begin position="341"/>
        <end position="357"/>
    </location>
</feature>
<dbReference type="Proteomes" id="UP000717981">
    <property type="component" value="Unassembled WGS sequence"/>
</dbReference>
<comment type="caution">
    <text evidence="3">The sequence shown here is derived from an EMBL/GenBank/DDBJ whole genome shotgun (WGS) entry which is preliminary data.</text>
</comment>
<evidence type="ECO:0000313" key="4">
    <source>
        <dbReference type="Proteomes" id="UP000717981"/>
    </source>
</evidence>
<feature type="chain" id="PRO_5037150919" evidence="2">
    <location>
        <begin position="24"/>
        <end position="388"/>
    </location>
</feature>
<evidence type="ECO:0000256" key="1">
    <source>
        <dbReference type="SAM" id="MobiDB-lite"/>
    </source>
</evidence>
<name>A0A921P3B0_9GAMM</name>
<gene>
    <name evidence="3" type="ORF">CR938_00575</name>
</gene>
<sequence length="388" mass="40430">MREASFAAMLGLAAVLAAGVARADGPRAPPPGAGAVVEMAPVVVTGAQPGPGLWRVSRDGHVLHILGTQSPLPGDIQWQADEVRQVLAEAGAVLQAPEVGVKADVGLLRGLVLVPAAYRAMRNPGGRSLQQVLPPDLYARWSRLKARYLGRERGIGKRRPEIAAYQLYRAAREEHGLRADGDRVVWPLIASVVDTRGLQPVATGGEIKVEDPRRALAEFRAEPLWPQDLECFRRTLDLVEHQLPQAVRRANAWATGDIAALRAMPDDGGQASACLAAWMASDTARRRAGRHRGTGARALGGGGAGGAGGTSGLLRRAADRPPAARPARLHRGAAGARLPGAGAGRGGRGNRGGGGRRAAGSGAALAAVAGFRRRPRGAGWRRPAGANA</sequence>
<dbReference type="AlphaFoldDB" id="A0A921P3B0"/>
<feature type="signal peptide" evidence="2">
    <location>
        <begin position="1"/>
        <end position="23"/>
    </location>
</feature>
<dbReference type="RefSeq" id="WP_162123126.1">
    <property type="nucleotide sequence ID" value="NZ_PDWK01000001.1"/>
</dbReference>
<keyword evidence="2" id="KW-0732">Signal</keyword>
<dbReference type="InterPro" id="IPR002816">
    <property type="entry name" value="TraB/PrgY/GumN_fam"/>
</dbReference>
<evidence type="ECO:0000256" key="2">
    <source>
        <dbReference type="SAM" id="SignalP"/>
    </source>
</evidence>
<dbReference type="CDD" id="cd14788">
    <property type="entry name" value="GumN"/>
    <property type="match status" value="1"/>
</dbReference>
<protein>
    <submittedName>
        <fullName evidence="3">Polysaccharide biosynthesis protein GumN</fullName>
    </submittedName>
</protein>
<accession>A0A921P3B0</accession>
<dbReference type="EMBL" id="PDWK01000001">
    <property type="protein sequence ID" value="KAF1691000.1"/>
    <property type="molecule type" value="Genomic_DNA"/>
</dbReference>
<organism evidence="3 4">
    <name type="scientific">Pseudoxanthomonas taiwanensis</name>
    <dbReference type="NCBI Taxonomy" id="176598"/>
    <lineage>
        <taxon>Bacteria</taxon>
        <taxon>Pseudomonadati</taxon>
        <taxon>Pseudomonadota</taxon>
        <taxon>Gammaproteobacteria</taxon>
        <taxon>Lysobacterales</taxon>
        <taxon>Lysobacteraceae</taxon>
        <taxon>Pseudoxanthomonas</taxon>
    </lineage>
</organism>
<reference evidence="3" key="1">
    <citation type="submission" date="2017-10" db="EMBL/GenBank/DDBJ databases">
        <title>Whole genome sequencing of members of genus Pseudoxanthomonas.</title>
        <authorList>
            <person name="Kumar S."/>
            <person name="Bansal K."/>
            <person name="Kaur A."/>
            <person name="Patil P."/>
            <person name="Sharma S."/>
            <person name="Patil P.B."/>
        </authorList>
    </citation>
    <scope>NUCLEOTIDE SEQUENCE</scope>
    <source>
        <strain evidence="3">DSM 22914</strain>
    </source>
</reference>
<feature type="compositionally biased region" description="Gly residues" evidence="1">
    <location>
        <begin position="298"/>
        <end position="311"/>
    </location>
</feature>
<evidence type="ECO:0000313" key="3">
    <source>
        <dbReference type="EMBL" id="KAF1691000.1"/>
    </source>
</evidence>
<proteinExistence type="predicted"/>